<evidence type="ECO:0000259" key="2">
    <source>
        <dbReference type="SMART" id="SM00479"/>
    </source>
</evidence>
<feature type="region of interest" description="Disordered" evidence="1">
    <location>
        <begin position="1"/>
        <end position="79"/>
    </location>
</feature>
<dbReference type="InterPro" id="IPR013520">
    <property type="entry name" value="Ribonucl_H"/>
</dbReference>
<feature type="compositionally biased region" description="Low complexity" evidence="1">
    <location>
        <begin position="20"/>
        <end position="38"/>
    </location>
</feature>
<sequence>MTPMQEQPGLWLQNDLLGLAAPEPAAATAPEATPAQAPASPPVPSAPQAPQTPIEPPRPVPISLPACAGRPQRTLPRGPESLLILDTETTGLSTLQGQCIEVGAILFHVPHRAVLTQVSFLLPCPANAAEAINGIPAAVTRLEQPRQEALACFLAMAAACDALVAHNAAFDRQWFGLGPLPSLDRPWICSMEDIRWPAERQLRSSPSVRDLALAYGVPVWAAHRALTDCIYLAQVFERCDDLEALLLGALEPRSLYRAELPYAERHRAREAGFRWNEAVPRAWSRRLSRREAEGLPFPVQLVADPIPADGLAHSA</sequence>
<evidence type="ECO:0000313" key="3">
    <source>
        <dbReference type="EMBL" id="MEA5390436.1"/>
    </source>
</evidence>
<feature type="domain" description="Exonuclease" evidence="2">
    <location>
        <begin position="81"/>
        <end position="245"/>
    </location>
</feature>
<dbReference type="SUPFAM" id="SSF53098">
    <property type="entry name" value="Ribonuclease H-like"/>
    <property type="match status" value="1"/>
</dbReference>
<dbReference type="Pfam" id="PF00929">
    <property type="entry name" value="RNase_T"/>
    <property type="match status" value="1"/>
</dbReference>
<evidence type="ECO:0000256" key="1">
    <source>
        <dbReference type="SAM" id="MobiDB-lite"/>
    </source>
</evidence>
<dbReference type="InterPro" id="IPR012337">
    <property type="entry name" value="RNaseH-like_sf"/>
</dbReference>
<keyword evidence="3" id="KW-0540">Nuclease</keyword>
<dbReference type="InterPro" id="IPR036397">
    <property type="entry name" value="RNaseH_sf"/>
</dbReference>
<dbReference type="EMBL" id="JAYGHX010000002">
    <property type="protein sequence ID" value="MEA5390436.1"/>
    <property type="molecule type" value="Genomic_DNA"/>
</dbReference>
<dbReference type="CDD" id="cd06127">
    <property type="entry name" value="DEDDh"/>
    <property type="match status" value="1"/>
</dbReference>
<feature type="compositionally biased region" description="Pro residues" evidence="1">
    <location>
        <begin position="53"/>
        <end position="62"/>
    </location>
</feature>
<dbReference type="Proteomes" id="UP001304461">
    <property type="component" value="Unassembled WGS sequence"/>
</dbReference>
<keyword evidence="3" id="KW-0269">Exonuclease</keyword>
<dbReference type="Gene3D" id="3.30.420.10">
    <property type="entry name" value="Ribonuclease H-like superfamily/Ribonuclease H"/>
    <property type="match status" value="1"/>
</dbReference>
<keyword evidence="4" id="KW-1185">Reference proteome</keyword>
<organism evidence="3 4">
    <name type="scientific">Cyanobium gracile UHCC 0139</name>
    <dbReference type="NCBI Taxonomy" id="3110308"/>
    <lineage>
        <taxon>Bacteria</taxon>
        <taxon>Bacillati</taxon>
        <taxon>Cyanobacteriota</taxon>
        <taxon>Cyanophyceae</taxon>
        <taxon>Synechococcales</taxon>
        <taxon>Prochlorococcaceae</taxon>
        <taxon>Cyanobium</taxon>
    </lineage>
</organism>
<evidence type="ECO:0000313" key="4">
    <source>
        <dbReference type="Proteomes" id="UP001304461"/>
    </source>
</evidence>
<dbReference type="SMART" id="SM00479">
    <property type="entry name" value="EXOIII"/>
    <property type="match status" value="1"/>
</dbReference>
<reference evidence="3 4" key="1">
    <citation type="submission" date="2023-12" db="EMBL/GenBank/DDBJ databases">
        <title>Baltic Sea Cyanobacteria.</title>
        <authorList>
            <person name="Delbaje E."/>
            <person name="Fewer D.P."/>
            <person name="Shishido T.K."/>
        </authorList>
    </citation>
    <scope>NUCLEOTIDE SEQUENCE [LARGE SCALE GENOMIC DNA]</scope>
    <source>
        <strain evidence="3 4">UHCC 0139</strain>
    </source>
</reference>
<keyword evidence="3" id="KW-0378">Hydrolase</keyword>
<dbReference type="GO" id="GO:0004527">
    <property type="term" value="F:exonuclease activity"/>
    <property type="evidence" value="ECO:0007669"/>
    <property type="project" value="UniProtKB-KW"/>
</dbReference>
<protein>
    <submittedName>
        <fullName evidence="3">3'-5' exonuclease</fullName>
    </submittedName>
</protein>
<comment type="caution">
    <text evidence="3">The sequence shown here is derived from an EMBL/GenBank/DDBJ whole genome shotgun (WGS) entry which is preliminary data.</text>
</comment>
<gene>
    <name evidence="3" type="ORF">VB738_04080</name>
</gene>
<name>A0ABU5RRM6_9CYAN</name>
<accession>A0ABU5RRM6</accession>
<proteinExistence type="predicted"/>